<accession>I8U962</accession>
<protein>
    <submittedName>
        <fullName evidence="2">Uncharacterized protein</fullName>
    </submittedName>
</protein>
<gene>
    <name evidence="2" type="ORF">AGRI_04196</name>
</gene>
<keyword evidence="1" id="KW-0472">Membrane</keyword>
<organism evidence="2 3">
    <name type="scientific">Alishewanella agri BL06</name>
    <dbReference type="NCBI Taxonomy" id="1195246"/>
    <lineage>
        <taxon>Bacteria</taxon>
        <taxon>Pseudomonadati</taxon>
        <taxon>Pseudomonadota</taxon>
        <taxon>Gammaproteobacteria</taxon>
        <taxon>Alteromonadales</taxon>
        <taxon>Alteromonadaceae</taxon>
        <taxon>Alishewanella</taxon>
    </lineage>
</organism>
<feature type="transmembrane region" description="Helical" evidence="1">
    <location>
        <begin position="36"/>
        <end position="56"/>
    </location>
</feature>
<sequence>MMVTAELAVILLNLVLVCSAYFWFYPRVAGADLRKVALFDVLTTALALLIVGSKFWGSGQQFDLVFGNSNWFWFTLVTYLILETPLALWYLKRYGIHKS</sequence>
<feature type="transmembrane region" description="Helical" evidence="1">
    <location>
        <begin position="6"/>
        <end position="24"/>
    </location>
</feature>
<dbReference type="STRING" id="1195246.AGRI_04196"/>
<dbReference type="Proteomes" id="UP000035062">
    <property type="component" value="Unassembled WGS sequence"/>
</dbReference>
<dbReference type="AlphaFoldDB" id="I8U962"/>
<keyword evidence="1" id="KW-1133">Transmembrane helix</keyword>
<evidence type="ECO:0000313" key="3">
    <source>
        <dbReference type="Proteomes" id="UP000035062"/>
    </source>
</evidence>
<dbReference type="EMBL" id="AKKU01000010">
    <property type="protein sequence ID" value="EIW89816.1"/>
    <property type="molecule type" value="Genomic_DNA"/>
</dbReference>
<proteinExistence type="predicted"/>
<keyword evidence="3" id="KW-1185">Reference proteome</keyword>
<dbReference type="eggNOG" id="ENOG50332QZ">
    <property type="taxonomic scope" value="Bacteria"/>
</dbReference>
<reference evidence="2 3" key="1">
    <citation type="journal article" date="2012" name="J. Bacteriol.">
        <title>Genome Sequence of Pectin-Degrading Alishewanella agri, Isolated from Landfill Soil.</title>
        <authorList>
            <person name="Kim J."/>
            <person name="Jung J."/>
            <person name="Sung J.S."/>
            <person name="Chun J."/>
            <person name="Park W."/>
        </authorList>
    </citation>
    <scope>NUCLEOTIDE SEQUENCE [LARGE SCALE GENOMIC DNA]</scope>
    <source>
        <strain evidence="2 3">BL06</strain>
    </source>
</reference>
<evidence type="ECO:0000256" key="1">
    <source>
        <dbReference type="SAM" id="Phobius"/>
    </source>
</evidence>
<feature type="transmembrane region" description="Helical" evidence="1">
    <location>
        <begin position="71"/>
        <end position="91"/>
    </location>
</feature>
<evidence type="ECO:0000313" key="2">
    <source>
        <dbReference type="EMBL" id="EIW89816.1"/>
    </source>
</evidence>
<dbReference type="RefSeq" id="WP_008983764.1">
    <property type="nucleotide sequence ID" value="NZ_AKKU01000010.1"/>
</dbReference>
<name>I8U962_9ALTE</name>
<keyword evidence="1" id="KW-0812">Transmembrane</keyword>
<comment type="caution">
    <text evidence="2">The sequence shown here is derived from an EMBL/GenBank/DDBJ whole genome shotgun (WGS) entry which is preliminary data.</text>
</comment>
<dbReference type="PATRIC" id="fig|1195246.3.peg.825"/>